<dbReference type="Gene3D" id="2.40.480.10">
    <property type="entry name" value="Allene oxide cyclase-like"/>
    <property type="match status" value="1"/>
</dbReference>
<accession>A0A6P8E8R7</accession>
<dbReference type="OrthoDB" id="1864232at2759"/>
<proteinExistence type="inferred from homology"/>
<sequence length="203" mass="22662">MEGEMANVATIRVLPSAFLVFFLLFTSFFLASGAEEAESHGVFRRTLDQKLMGLKKEKLTHFRLYWQEVVSGKNPTSIRVIQPVNGSQVLLGLVQIFDNALTLGPDPDSKMVGRAQGFVIQPDQNEIALLKAENFVFVEGKYNGSAITILGRNSVANTVREMPIVGGSGLFRFARGYVQLRTHAFNNETLDTILEYNVYVLHY</sequence>
<keyword evidence="3 4" id="KW-0964">Secreted</keyword>
<comment type="subcellular location">
    <subcellularLocation>
        <location evidence="4">Secreted</location>
        <location evidence="4">Extracellular space</location>
        <location evidence="4">Apoplast</location>
    </subcellularLocation>
</comment>
<dbReference type="GO" id="GO:0048046">
    <property type="term" value="C:apoplast"/>
    <property type="evidence" value="ECO:0007669"/>
    <property type="project" value="UniProtKB-SubCell"/>
</dbReference>
<dbReference type="InterPro" id="IPR044859">
    <property type="entry name" value="Allene_oxi_cyc_Dirigent"/>
</dbReference>
<evidence type="ECO:0000313" key="6">
    <source>
        <dbReference type="RefSeq" id="XP_031406402.1"/>
    </source>
</evidence>
<feature type="chain" id="PRO_5028515069" description="Dirigent protein" evidence="4">
    <location>
        <begin position="34"/>
        <end position="203"/>
    </location>
</feature>
<comment type="subunit">
    <text evidence="2 4">Homodimer.</text>
</comment>
<feature type="signal peptide" evidence="4">
    <location>
        <begin position="1"/>
        <end position="33"/>
    </location>
</feature>
<keyword evidence="5" id="KW-1185">Reference proteome</keyword>
<comment type="function">
    <text evidence="4">Dirigent proteins impart stereoselectivity on the phenoxy radical-coupling reaction, yielding optically active lignans from two molecules of coniferyl alcohol in the biosynthesis of lignans, flavonolignans, and alkaloids and thus plays a central role in plant secondary metabolism.</text>
</comment>
<dbReference type="Proteomes" id="UP000515151">
    <property type="component" value="Chromosome 7"/>
</dbReference>
<protein>
    <recommendedName>
        <fullName evidence="4">Dirigent protein</fullName>
    </recommendedName>
</protein>
<dbReference type="AlphaFoldDB" id="A0A6P8E8R7"/>
<evidence type="ECO:0000256" key="1">
    <source>
        <dbReference type="ARBA" id="ARBA00010746"/>
    </source>
</evidence>
<comment type="similarity">
    <text evidence="1 4">Belongs to the plant dirigent protein family.</text>
</comment>
<dbReference type="InterPro" id="IPR004265">
    <property type="entry name" value="Dirigent"/>
</dbReference>
<keyword evidence="4" id="KW-0052">Apoplast</keyword>
<dbReference type="RefSeq" id="XP_031406402.1">
    <property type="nucleotide sequence ID" value="XM_031550542.1"/>
</dbReference>
<gene>
    <name evidence="6" type="primary">LOC116214996</name>
</gene>
<keyword evidence="4" id="KW-0732">Signal</keyword>
<dbReference type="PANTHER" id="PTHR21495">
    <property type="entry name" value="NUCLEOPORIN-RELATED"/>
    <property type="match status" value="1"/>
</dbReference>
<evidence type="ECO:0000256" key="2">
    <source>
        <dbReference type="ARBA" id="ARBA00011738"/>
    </source>
</evidence>
<reference evidence="6" key="2">
    <citation type="submission" date="2025-08" db="UniProtKB">
        <authorList>
            <consortium name="RefSeq"/>
        </authorList>
    </citation>
    <scope>IDENTIFICATION</scope>
    <source>
        <tissue evidence="6">Leaf</tissue>
    </source>
</reference>
<evidence type="ECO:0000256" key="4">
    <source>
        <dbReference type="RuleBase" id="RU363099"/>
    </source>
</evidence>
<dbReference type="Pfam" id="PF03018">
    <property type="entry name" value="Dirigent"/>
    <property type="match status" value="1"/>
</dbReference>
<reference evidence="5" key="1">
    <citation type="journal article" date="2020" name="Plant Biotechnol. J.">
        <title>The pomegranate (Punica granatum L.) draft genome dissects genetic divergence between soft- and hard-seeded cultivars.</title>
        <authorList>
            <person name="Luo X."/>
            <person name="Li H."/>
            <person name="Wu Z."/>
            <person name="Yao W."/>
            <person name="Zhao P."/>
            <person name="Cao D."/>
            <person name="Yu H."/>
            <person name="Li K."/>
            <person name="Poudel K."/>
            <person name="Zhao D."/>
            <person name="Zhang F."/>
            <person name="Xia X."/>
            <person name="Chen L."/>
            <person name="Wang Q."/>
            <person name="Jing D."/>
            <person name="Cao S."/>
        </authorList>
    </citation>
    <scope>NUCLEOTIDE SEQUENCE [LARGE SCALE GENOMIC DNA]</scope>
    <source>
        <strain evidence="5">cv. Tunisia</strain>
    </source>
</reference>
<name>A0A6P8E8R7_PUNGR</name>
<dbReference type="GeneID" id="116214996"/>
<evidence type="ECO:0000256" key="3">
    <source>
        <dbReference type="ARBA" id="ARBA00022525"/>
    </source>
</evidence>
<organism evidence="5 6">
    <name type="scientific">Punica granatum</name>
    <name type="common">Pomegranate</name>
    <dbReference type="NCBI Taxonomy" id="22663"/>
    <lineage>
        <taxon>Eukaryota</taxon>
        <taxon>Viridiplantae</taxon>
        <taxon>Streptophyta</taxon>
        <taxon>Embryophyta</taxon>
        <taxon>Tracheophyta</taxon>
        <taxon>Spermatophyta</taxon>
        <taxon>Magnoliopsida</taxon>
        <taxon>eudicotyledons</taxon>
        <taxon>Gunneridae</taxon>
        <taxon>Pentapetalae</taxon>
        <taxon>rosids</taxon>
        <taxon>malvids</taxon>
        <taxon>Myrtales</taxon>
        <taxon>Lythraceae</taxon>
        <taxon>Punica</taxon>
    </lineage>
</organism>
<evidence type="ECO:0000313" key="5">
    <source>
        <dbReference type="Proteomes" id="UP000515151"/>
    </source>
</evidence>
<dbReference type="GO" id="GO:0009699">
    <property type="term" value="P:phenylpropanoid biosynthetic process"/>
    <property type="evidence" value="ECO:0007669"/>
    <property type="project" value="UniProtKB-ARBA"/>
</dbReference>